<dbReference type="AlphaFoldDB" id="A0A7R9IZU1"/>
<accession>A0A7R9IZU1</accession>
<dbReference type="InterPro" id="IPR036388">
    <property type="entry name" value="WH-like_DNA-bd_sf"/>
</dbReference>
<dbReference type="InterPro" id="IPR000232">
    <property type="entry name" value="HSF_DNA-bd"/>
</dbReference>
<dbReference type="SMART" id="SM00415">
    <property type="entry name" value="HSF"/>
    <property type="match status" value="1"/>
</dbReference>
<protein>
    <submittedName>
        <fullName evidence="7">(California timema) hypothetical protein</fullName>
    </submittedName>
</protein>
<evidence type="ECO:0000256" key="4">
    <source>
        <dbReference type="ARBA" id="ARBA00023242"/>
    </source>
</evidence>
<keyword evidence="4" id="KW-0539">Nucleus</keyword>
<dbReference type="GO" id="GO:0043565">
    <property type="term" value="F:sequence-specific DNA binding"/>
    <property type="evidence" value="ECO:0007669"/>
    <property type="project" value="InterPro"/>
</dbReference>
<dbReference type="EMBL" id="OE179847">
    <property type="protein sequence ID" value="CAD7569907.1"/>
    <property type="molecule type" value="Genomic_DNA"/>
</dbReference>
<evidence type="ECO:0000313" key="7">
    <source>
        <dbReference type="EMBL" id="CAD7569907.1"/>
    </source>
</evidence>
<dbReference type="GO" id="GO:0005634">
    <property type="term" value="C:nucleus"/>
    <property type="evidence" value="ECO:0007669"/>
    <property type="project" value="UniProtKB-SubCell"/>
</dbReference>
<keyword evidence="3" id="KW-0238">DNA-binding</keyword>
<dbReference type="PANTHER" id="PTHR10015:SF465">
    <property type="entry name" value="HSF-TYPE DNA-BINDING DOMAIN-CONTAINING PROTEIN"/>
    <property type="match status" value="1"/>
</dbReference>
<dbReference type="SUPFAM" id="SSF46785">
    <property type="entry name" value="Winged helix' DNA-binding domain"/>
    <property type="match status" value="1"/>
</dbReference>
<feature type="domain" description="HSF-type DNA-binding" evidence="6">
    <location>
        <begin position="20"/>
        <end position="126"/>
    </location>
</feature>
<organism evidence="7">
    <name type="scientific">Timema californicum</name>
    <name type="common">California timema</name>
    <name type="synonym">Walking stick</name>
    <dbReference type="NCBI Taxonomy" id="61474"/>
    <lineage>
        <taxon>Eukaryota</taxon>
        <taxon>Metazoa</taxon>
        <taxon>Ecdysozoa</taxon>
        <taxon>Arthropoda</taxon>
        <taxon>Hexapoda</taxon>
        <taxon>Insecta</taxon>
        <taxon>Pterygota</taxon>
        <taxon>Neoptera</taxon>
        <taxon>Polyneoptera</taxon>
        <taxon>Phasmatodea</taxon>
        <taxon>Timematodea</taxon>
        <taxon>Timematoidea</taxon>
        <taxon>Timematidae</taxon>
        <taxon>Timema</taxon>
    </lineage>
</organism>
<evidence type="ECO:0000256" key="2">
    <source>
        <dbReference type="ARBA" id="ARBA00006403"/>
    </source>
</evidence>
<evidence type="ECO:0000256" key="3">
    <source>
        <dbReference type="ARBA" id="ARBA00023125"/>
    </source>
</evidence>
<evidence type="ECO:0000256" key="1">
    <source>
        <dbReference type="ARBA" id="ARBA00004123"/>
    </source>
</evidence>
<comment type="similarity">
    <text evidence="2 5">Belongs to the HSF family.</text>
</comment>
<reference evidence="7" key="1">
    <citation type="submission" date="2020-11" db="EMBL/GenBank/DDBJ databases">
        <authorList>
            <person name="Tran Van P."/>
        </authorList>
    </citation>
    <scope>NUCLEOTIDE SEQUENCE</scope>
</reference>
<comment type="subcellular location">
    <subcellularLocation>
        <location evidence="1">Nucleus</location>
    </subcellularLocation>
</comment>
<proteinExistence type="inferred from homology"/>
<sequence>MNKTVVNMSIVSFVLNNNIQTMKFPIKLWKIINECNTGAIRWSDKGKTILIDYIIFQDEYLGCCKSLFKTRNITSFVRQLNLYGFRKVTSHYRDPSCNLQNPNIHEFLHSYFQFGRPDLLINVFRKTLNQTKLNRKNRIRQLTSDKENILPILKPFVMYSSNETPKSTLNEVFDPMENIIDPLMIIKKEVTTDKVTMIKQETSFCQLTKQPSQRLLDARNALRVALEKVSDQMKNKTLANEDNMLMDIMTIQNGNNENDMEGWIAEDFMFPESANGDLSLPPVAGAPDIQLMELQTQIKELADEQESAAVSVQQLLDYMASMAPGDKVRQLLDPK</sequence>
<evidence type="ECO:0000256" key="5">
    <source>
        <dbReference type="RuleBase" id="RU004020"/>
    </source>
</evidence>
<evidence type="ECO:0000259" key="6">
    <source>
        <dbReference type="SMART" id="SM00415"/>
    </source>
</evidence>
<dbReference type="GO" id="GO:0003700">
    <property type="term" value="F:DNA-binding transcription factor activity"/>
    <property type="evidence" value="ECO:0007669"/>
    <property type="project" value="InterPro"/>
</dbReference>
<dbReference type="Gene3D" id="1.10.10.10">
    <property type="entry name" value="Winged helix-like DNA-binding domain superfamily/Winged helix DNA-binding domain"/>
    <property type="match status" value="1"/>
</dbReference>
<dbReference type="Pfam" id="PF00447">
    <property type="entry name" value="HSF_DNA-bind"/>
    <property type="match status" value="1"/>
</dbReference>
<dbReference type="PANTHER" id="PTHR10015">
    <property type="entry name" value="HEAT SHOCK TRANSCRIPTION FACTOR"/>
    <property type="match status" value="1"/>
</dbReference>
<name>A0A7R9IZU1_TIMCA</name>
<gene>
    <name evidence="7" type="ORF">TCMB3V08_LOCUS2628</name>
</gene>
<dbReference type="InterPro" id="IPR036390">
    <property type="entry name" value="WH_DNA-bd_sf"/>
</dbReference>